<name>A0A1N6L7J5_9BURK</name>
<evidence type="ECO:0000313" key="2">
    <source>
        <dbReference type="Proteomes" id="UP000185151"/>
    </source>
</evidence>
<dbReference type="Proteomes" id="UP000185151">
    <property type="component" value="Unassembled WGS sequence"/>
</dbReference>
<keyword evidence="2" id="KW-1185">Reference proteome</keyword>
<dbReference type="EMBL" id="FSRU01000002">
    <property type="protein sequence ID" value="SIO64636.1"/>
    <property type="molecule type" value="Genomic_DNA"/>
</dbReference>
<sequence length="107" mass="12106">MLSEMHRAPLLIQFSLHENMVCPRNGRRIAVSIGRYGSNKLSDRETNSRTSLQRIVERNRVVRVVGLSDQPSRARRSVSAYVQRVGYMIVPTRPRTAPAVQPPGVRP</sequence>
<reference evidence="1 2" key="1">
    <citation type="submission" date="2016-11" db="EMBL/GenBank/DDBJ databases">
        <authorList>
            <person name="Jaros S."/>
            <person name="Januszkiewicz K."/>
            <person name="Wedrychowicz H."/>
        </authorList>
    </citation>
    <scope>NUCLEOTIDE SEQUENCE [LARGE SCALE GENOMIC DNA]</scope>
    <source>
        <strain evidence="1 2">GAS95</strain>
    </source>
</reference>
<evidence type="ECO:0000313" key="1">
    <source>
        <dbReference type="EMBL" id="SIO64636.1"/>
    </source>
</evidence>
<dbReference type="AlphaFoldDB" id="A0A1N6L7J5"/>
<protein>
    <submittedName>
        <fullName evidence="1">Uncharacterized protein</fullName>
    </submittedName>
</protein>
<organism evidence="1 2">
    <name type="scientific">Paraburkholderia phenazinium</name>
    <dbReference type="NCBI Taxonomy" id="60549"/>
    <lineage>
        <taxon>Bacteria</taxon>
        <taxon>Pseudomonadati</taxon>
        <taxon>Pseudomonadota</taxon>
        <taxon>Betaproteobacteria</taxon>
        <taxon>Burkholderiales</taxon>
        <taxon>Burkholderiaceae</taxon>
        <taxon>Paraburkholderia</taxon>
    </lineage>
</organism>
<accession>A0A1N6L7J5</accession>
<proteinExistence type="predicted"/>
<gene>
    <name evidence="1" type="ORF">SAMN05444165_6412</name>
</gene>